<dbReference type="Proteomes" id="UP000050872">
    <property type="component" value="Unassembled WGS sequence"/>
</dbReference>
<gene>
    <name evidence="1" type="ORF">FD29_GL001734</name>
</gene>
<sequence>MKQVKEFMPNEAIWREEKTLNEVNDFCKQNKVIDIMPKVFVGMNGRPMLAYIVIYEVKE</sequence>
<dbReference type="PATRIC" id="fig|1423770.3.peg.1775"/>
<protein>
    <submittedName>
        <fullName evidence="1">Uncharacterized protein</fullName>
    </submittedName>
</protein>
<keyword evidence="2" id="KW-1185">Reference proteome</keyword>
<proteinExistence type="predicted"/>
<evidence type="ECO:0000313" key="1">
    <source>
        <dbReference type="EMBL" id="KRL45977.1"/>
    </source>
</evidence>
<accession>A0A0R1QNC9</accession>
<dbReference type="EMBL" id="AZEZ01000003">
    <property type="protein sequence ID" value="KRL45977.1"/>
    <property type="molecule type" value="Genomic_DNA"/>
</dbReference>
<dbReference type="STRING" id="1423770.FD29_GL001734"/>
<dbReference type="OrthoDB" id="9898023at2"/>
<reference evidence="1 2" key="1">
    <citation type="journal article" date="2015" name="Genome Announc.">
        <title>Expanding the biotechnology potential of lactobacilli through comparative genomics of 213 strains and associated genera.</title>
        <authorList>
            <person name="Sun Z."/>
            <person name="Harris H.M."/>
            <person name="McCann A."/>
            <person name="Guo C."/>
            <person name="Argimon S."/>
            <person name="Zhang W."/>
            <person name="Yang X."/>
            <person name="Jeffery I.B."/>
            <person name="Cooney J.C."/>
            <person name="Kagawa T.F."/>
            <person name="Liu W."/>
            <person name="Song Y."/>
            <person name="Salvetti E."/>
            <person name="Wrobel A."/>
            <person name="Rasinkangas P."/>
            <person name="Parkhill J."/>
            <person name="Rea M.C."/>
            <person name="O'Sullivan O."/>
            <person name="Ritari J."/>
            <person name="Douillard F.P."/>
            <person name="Paul Ross R."/>
            <person name="Yang R."/>
            <person name="Briner A.E."/>
            <person name="Felis G.E."/>
            <person name="de Vos W.M."/>
            <person name="Barrangou R."/>
            <person name="Klaenhammer T.R."/>
            <person name="Caufield P.W."/>
            <person name="Cui Y."/>
            <person name="Zhang H."/>
            <person name="O'Toole P.W."/>
        </authorList>
    </citation>
    <scope>NUCLEOTIDE SEQUENCE [LARGE SCALE GENOMIC DNA]</scope>
    <source>
        <strain evidence="1 2">DSM 14500</strain>
    </source>
</reference>
<dbReference type="RefSeq" id="WP_057886996.1">
    <property type="nucleotide sequence ID" value="NZ_AZEZ01000003.1"/>
</dbReference>
<evidence type="ECO:0000313" key="2">
    <source>
        <dbReference type="Proteomes" id="UP000050872"/>
    </source>
</evidence>
<comment type="caution">
    <text evidence="1">The sequence shown here is derived from an EMBL/GenBank/DDBJ whole genome shotgun (WGS) entry which is preliminary data.</text>
</comment>
<name>A0A0R1QNC9_9LACO</name>
<dbReference type="AlphaFoldDB" id="A0A0R1QNC9"/>
<organism evidence="1 2">
    <name type="scientific">Companilactobacillus mindensis DSM 14500</name>
    <dbReference type="NCBI Taxonomy" id="1423770"/>
    <lineage>
        <taxon>Bacteria</taxon>
        <taxon>Bacillati</taxon>
        <taxon>Bacillota</taxon>
        <taxon>Bacilli</taxon>
        <taxon>Lactobacillales</taxon>
        <taxon>Lactobacillaceae</taxon>
        <taxon>Companilactobacillus</taxon>
    </lineage>
</organism>